<dbReference type="EMBL" id="JACHGK010000001">
    <property type="protein sequence ID" value="MBB6443672.1"/>
    <property type="molecule type" value="Genomic_DNA"/>
</dbReference>
<evidence type="ECO:0000259" key="8">
    <source>
        <dbReference type="PROSITE" id="PS50850"/>
    </source>
</evidence>
<accession>A0A7X0HQ10</accession>
<dbReference type="PRINTS" id="PR01036">
    <property type="entry name" value="TCRTETB"/>
</dbReference>
<evidence type="ECO:0000256" key="5">
    <source>
        <dbReference type="ARBA" id="ARBA00022989"/>
    </source>
</evidence>
<dbReference type="FunFam" id="1.20.1720.10:FF:000004">
    <property type="entry name" value="EmrB/QacA family drug resistance transporter"/>
    <property type="match status" value="1"/>
</dbReference>
<keyword evidence="6 7" id="KW-0472">Membrane</keyword>
<evidence type="ECO:0000256" key="7">
    <source>
        <dbReference type="SAM" id="Phobius"/>
    </source>
</evidence>
<feature type="transmembrane region" description="Helical" evidence="7">
    <location>
        <begin position="147"/>
        <end position="168"/>
    </location>
</feature>
<dbReference type="AlphaFoldDB" id="A0A7X0HQ10"/>
<feature type="transmembrane region" description="Helical" evidence="7">
    <location>
        <begin position="363"/>
        <end position="387"/>
    </location>
</feature>
<evidence type="ECO:0000313" key="10">
    <source>
        <dbReference type="Proteomes" id="UP000531594"/>
    </source>
</evidence>
<dbReference type="Gene3D" id="1.20.1720.10">
    <property type="entry name" value="Multidrug resistance protein D"/>
    <property type="match status" value="1"/>
</dbReference>
<keyword evidence="3" id="KW-1003">Cell membrane</keyword>
<proteinExistence type="predicted"/>
<comment type="subcellular location">
    <subcellularLocation>
        <location evidence="1">Cell membrane</location>
        <topology evidence="1">Multi-pass membrane protein</topology>
    </subcellularLocation>
</comment>
<keyword evidence="5 7" id="KW-1133">Transmembrane helix</keyword>
<feature type="domain" description="Major facilitator superfamily (MFS) profile" evidence="8">
    <location>
        <begin position="19"/>
        <end position="498"/>
    </location>
</feature>
<keyword evidence="4 7" id="KW-0812">Transmembrane</keyword>
<dbReference type="Pfam" id="PF07690">
    <property type="entry name" value="MFS_1"/>
    <property type="match status" value="1"/>
</dbReference>
<dbReference type="RefSeq" id="WP_184521800.1">
    <property type="nucleotide sequence ID" value="NZ_JACHGK010000001.1"/>
</dbReference>
<evidence type="ECO:0000256" key="6">
    <source>
        <dbReference type="ARBA" id="ARBA00023136"/>
    </source>
</evidence>
<evidence type="ECO:0000256" key="1">
    <source>
        <dbReference type="ARBA" id="ARBA00004651"/>
    </source>
</evidence>
<evidence type="ECO:0000256" key="3">
    <source>
        <dbReference type="ARBA" id="ARBA00022475"/>
    </source>
</evidence>
<feature type="transmembrane region" description="Helical" evidence="7">
    <location>
        <begin position="229"/>
        <end position="252"/>
    </location>
</feature>
<dbReference type="InterPro" id="IPR036259">
    <property type="entry name" value="MFS_trans_sf"/>
</dbReference>
<name>A0A7X0HQ10_9BACI</name>
<reference evidence="9 10" key="1">
    <citation type="submission" date="2020-08" db="EMBL/GenBank/DDBJ databases">
        <title>Genomic Encyclopedia of Type Strains, Phase IV (KMG-IV): sequencing the most valuable type-strain genomes for metagenomic binning, comparative biology and taxonomic classification.</title>
        <authorList>
            <person name="Goeker M."/>
        </authorList>
    </citation>
    <scope>NUCLEOTIDE SEQUENCE [LARGE SCALE GENOMIC DNA]</scope>
    <source>
        <strain evidence="9 10">DSM 5391</strain>
    </source>
</reference>
<feature type="transmembrane region" description="Helical" evidence="7">
    <location>
        <begin position="309"/>
        <end position="331"/>
    </location>
</feature>
<evidence type="ECO:0000256" key="4">
    <source>
        <dbReference type="ARBA" id="ARBA00022692"/>
    </source>
</evidence>
<organism evidence="9 10">
    <name type="scientific">Bacillus benzoevorans</name>
    <dbReference type="NCBI Taxonomy" id="1456"/>
    <lineage>
        <taxon>Bacteria</taxon>
        <taxon>Bacillati</taxon>
        <taxon>Bacillota</taxon>
        <taxon>Bacilli</taxon>
        <taxon>Bacillales</taxon>
        <taxon>Bacillaceae</taxon>
        <taxon>Bacillus</taxon>
    </lineage>
</organism>
<feature type="transmembrane region" description="Helical" evidence="7">
    <location>
        <begin position="174"/>
        <end position="193"/>
    </location>
</feature>
<keyword evidence="2" id="KW-0813">Transport</keyword>
<feature type="transmembrane region" description="Helical" evidence="7">
    <location>
        <begin position="273"/>
        <end position="297"/>
    </location>
</feature>
<evidence type="ECO:0000256" key="2">
    <source>
        <dbReference type="ARBA" id="ARBA00022448"/>
    </source>
</evidence>
<dbReference type="GO" id="GO:0022857">
    <property type="term" value="F:transmembrane transporter activity"/>
    <property type="evidence" value="ECO:0007669"/>
    <property type="project" value="InterPro"/>
</dbReference>
<evidence type="ECO:0000313" key="9">
    <source>
        <dbReference type="EMBL" id="MBB6443672.1"/>
    </source>
</evidence>
<feature type="transmembrane region" description="Helical" evidence="7">
    <location>
        <begin position="84"/>
        <end position="111"/>
    </location>
</feature>
<dbReference type="InterPro" id="IPR020846">
    <property type="entry name" value="MFS_dom"/>
</dbReference>
<dbReference type="Gene3D" id="1.20.1250.20">
    <property type="entry name" value="MFS general substrate transporter like domains"/>
    <property type="match status" value="1"/>
</dbReference>
<sequence>MTKAHLKGRAAKKTNRPFVLASIMLAMYMGAIEGTIVSTAMPAIAGDLGGFSLYSWIFSAYLLMHTVTVLIYGKLSDLYGRKPVINFGITMFLIGSLLCGLAESMTMLVIFRLVQGFGAGAVTSIATTIVGDIYTKEERAKIQGYLSSVWGISAILGPALGGLLVSYLSWKFVFWLNIPLGILAIAGITLFLHETVEKKKHTIDFAGAFYLTVSVAALMLVLVEGGTRWSWLSFQSLGLLVLSIIVFVVFYFQEKRAAEPMMPFSIWRVRSIFIANITSLTTGIMLIGIASFLPAFVQGVMERSPIEAGFSLTTMSIGWPLASTVAGTLALRIGFRTTSLLGGAALIVGSIIFVILTPEAGPLLAALGSFFIGVGMGLTSTTFIVSIQSSVSWNERGIATASNSFMRNLGNTIAAALLGGILNSQLKKYFAEHSAGMKIDVDSVDILLNEEARDNLSIGMLNLLQNGLTHSLHIVYYVVLFIAVMSFVLICFFPKYEEETKNETP</sequence>
<feature type="transmembrane region" description="Helical" evidence="7">
    <location>
        <begin position="338"/>
        <end position="357"/>
    </location>
</feature>
<dbReference type="PANTHER" id="PTHR23501">
    <property type="entry name" value="MAJOR FACILITATOR SUPERFAMILY"/>
    <property type="match status" value="1"/>
</dbReference>
<dbReference type="CDD" id="cd17502">
    <property type="entry name" value="MFS_Azr1_MDR_like"/>
    <property type="match status" value="1"/>
</dbReference>
<dbReference type="GO" id="GO:0005886">
    <property type="term" value="C:plasma membrane"/>
    <property type="evidence" value="ECO:0007669"/>
    <property type="project" value="UniProtKB-SubCell"/>
</dbReference>
<dbReference type="PANTHER" id="PTHR23501:SF191">
    <property type="entry name" value="VACUOLAR BASIC AMINO ACID TRANSPORTER 4"/>
    <property type="match status" value="1"/>
</dbReference>
<feature type="transmembrane region" description="Helical" evidence="7">
    <location>
        <begin position="20"/>
        <end position="41"/>
    </location>
</feature>
<dbReference type="Proteomes" id="UP000531594">
    <property type="component" value="Unassembled WGS sequence"/>
</dbReference>
<dbReference type="InterPro" id="IPR011701">
    <property type="entry name" value="MFS"/>
</dbReference>
<feature type="transmembrane region" description="Helical" evidence="7">
    <location>
        <begin position="53"/>
        <end position="72"/>
    </location>
</feature>
<keyword evidence="10" id="KW-1185">Reference proteome</keyword>
<gene>
    <name evidence="9" type="ORF">HNR53_000260</name>
</gene>
<dbReference type="SUPFAM" id="SSF103473">
    <property type="entry name" value="MFS general substrate transporter"/>
    <property type="match status" value="1"/>
</dbReference>
<feature type="transmembrane region" description="Helical" evidence="7">
    <location>
        <begin position="117"/>
        <end position="135"/>
    </location>
</feature>
<dbReference type="PROSITE" id="PS50850">
    <property type="entry name" value="MFS"/>
    <property type="match status" value="1"/>
</dbReference>
<feature type="transmembrane region" description="Helical" evidence="7">
    <location>
        <begin position="205"/>
        <end position="223"/>
    </location>
</feature>
<feature type="transmembrane region" description="Helical" evidence="7">
    <location>
        <begin position="408"/>
        <end position="426"/>
    </location>
</feature>
<feature type="transmembrane region" description="Helical" evidence="7">
    <location>
        <begin position="474"/>
        <end position="493"/>
    </location>
</feature>
<protein>
    <submittedName>
        <fullName evidence="9">EmrB/QacA subfamily drug resistance transporter</fullName>
    </submittedName>
</protein>
<comment type="caution">
    <text evidence="9">The sequence shown here is derived from an EMBL/GenBank/DDBJ whole genome shotgun (WGS) entry which is preliminary data.</text>
</comment>